<keyword evidence="2" id="KW-1185">Reference proteome</keyword>
<organism evidence="1 2">
    <name type="scientific">Brachionus plicatilis</name>
    <name type="common">Marine rotifer</name>
    <name type="synonym">Brachionus muelleri</name>
    <dbReference type="NCBI Taxonomy" id="10195"/>
    <lineage>
        <taxon>Eukaryota</taxon>
        <taxon>Metazoa</taxon>
        <taxon>Spiralia</taxon>
        <taxon>Gnathifera</taxon>
        <taxon>Rotifera</taxon>
        <taxon>Eurotatoria</taxon>
        <taxon>Monogononta</taxon>
        <taxon>Pseudotrocha</taxon>
        <taxon>Ploima</taxon>
        <taxon>Brachionidae</taxon>
        <taxon>Brachionus</taxon>
    </lineage>
</organism>
<dbReference type="Proteomes" id="UP000276133">
    <property type="component" value="Unassembled WGS sequence"/>
</dbReference>
<feature type="non-terminal residue" evidence="1">
    <location>
        <position position="264"/>
    </location>
</feature>
<dbReference type="EMBL" id="REGN01007403">
    <property type="protein sequence ID" value="RNA06407.1"/>
    <property type="molecule type" value="Genomic_DNA"/>
</dbReference>
<evidence type="ECO:0000313" key="2">
    <source>
        <dbReference type="Proteomes" id="UP000276133"/>
    </source>
</evidence>
<evidence type="ECO:0000313" key="1">
    <source>
        <dbReference type="EMBL" id="RNA06407.1"/>
    </source>
</evidence>
<name>A0A3M7Q4Q0_BRAPC</name>
<protein>
    <recommendedName>
        <fullName evidence="3">RNA-directed DNA polymerase from mobile element jockey-like</fullName>
    </recommendedName>
</protein>
<sequence>MYPGIKLGHVLHVITYIKKVTHDIILHNTKCFTQKYANFLVKSSNRYNRYKYMGSESSILNIEDTTSLKNKKKRDFKPFFFFTSPEGGEVELFPRLKSKCQKVLIDENLLGLLKYAQRWKIDFNPLKSAALVFQKGKSIMMRNFTLNGYEIPQTENVEYLGLPIGNSEFFWNFVEEKWNKEEMSFYSLYCLGCKPKAAPPGLVGFLFKQFCQTIFRYHLDLVFVVKSVGSYSYFYIRITRLLNKKIPHIANSSRNLIKRYTLIR</sequence>
<comment type="caution">
    <text evidence="1">The sequence shown here is derived from an EMBL/GenBank/DDBJ whole genome shotgun (WGS) entry which is preliminary data.</text>
</comment>
<proteinExistence type="predicted"/>
<evidence type="ECO:0008006" key="3">
    <source>
        <dbReference type="Google" id="ProtNLM"/>
    </source>
</evidence>
<gene>
    <name evidence="1" type="ORF">BpHYR1_041057</name>
</gene>
<dbReference type="AlphaFoldDB" id="A0A3M7Q4Q0"/>
<accession>A0A3M7Q4Q0</accession>
<reference evidence="1 2" key="1">
    <citation type="journal article" date="2018" name="Sci. Rep.">
        <title>Genomic signatures of local adaptation to the degree of environmental predictability in rotifers.</title>
        <authorList>
            <person name="Franch-Gras L."/>
            <person name="Hahn C."/>
            <person name="Garcia-Roger E.M."/>
            <person name="Carmona M.J."/>
            <person name="Serra M."/>
            <person name="Gomez A."/>
        </authorList>
    </citation>
    <scope>NUCLEOTIDE SEQUENCE [LARGE SCALE GENOMIC DNA]</scope>
    <source>
        <strain evidence="1">HYR1</strain>
    </source>
</reference>